<dbReference type="Proteomes" id="UP000549394">
    <property type="component" value="Unassembled WGS sequence"/>
</dbReference>
<dbReference type="AlphaFoldDB" id="A0A7I8VUL7"/>
<keyword evidence="1" id="KW-0175">Coiled coil</keyword>
<evidence type="ECO:0000313" key="5">
    <source>
        <dbReference type="Proteomes" id="UP000549394"/>
    </source>
</evidence>
<gene>
    <name evidence="4" type="ORF">DGYR_LOCUS7862</name>
</gene>
<dbReference type="GO" id="GO:0051225">
    <property type="term" value="P:spindle assembly"/>
    <property type="evidence" value="ECO:0007669"/>
    <property type="project" value="InterPro"/>
</dbReference>
<comment type="caution">
    <text evidence="4">The sequence shown here is derived from an EMBL/GenBank/DDBJ whole genome shotgun (WGS) entry which is preliminary data.</text>
</comment>
<dbReference type="GO" id="GO:0070652">
    <property type="term" value="C:HAUS complex"/>
    <property type="evidence" value="ECO:0007669"/>
    <property type="project" value="InterPro"/>
</dbReference>
<dbReference type="OrthoDB" id="5575722at2759"/>
<dbReference type="InterPro" id="IPR026797">
    <property type="entry name" value="HAUS_6"/>
</dbReference>
<evidence type="ECO:0000256" key="1">
    <source>
        <dbReference type="SAM" id="Coils"/>
    </source>
</evidence>
<proteinExistence type="predicted"/>
<sequence>MNKSLIPVDSNMIYHRILTTLNILGFDAKTKEKKYKIAFTNKDLFSVLNKTAFEIIMHFLFSKLSAERTVELFKDCWPVEDKKQDKEFRTVCFDWIEDIRKNDIDSRIPQVSKTVLMSPTGAKFLQFLFYFSEYVLRRSILTMKGKSSSAILQPPIVEKKMQKYTKVQSNILYCACEDAKRKLLKQTQVINNSQKEWRSYAAQLVKELKAKEKAIKNLESVKHDQIKQVAAHSGVRQMLTSVTDCTGNLHMDKNCLKARKLWNRLEKINANCYNSMRNLSNENAGEHTIDADHLNIQVPSVLLDNAEDELRKAKIEQIFENGKLNFVNFLKLSNISMCLLGKKLSQVPFQSLSKELNTLELSQRSRFSDISNLMDLKSTLEKLCSDHSENVSQLLSEGFSSTPSGSHVKRRTKYTLAPPTPPISFEAFEGPTPEDARFLRKSLGNMNRNGETPEMAEAILRKLETKAKPKHSKIKIEKEKDLKTSVINPKLKSLRTDMSKLNKAPVLKKRTELKPSGVSVPRNKCFTPQVNKFGKSACLVTSCAEDKKVEEGISETVQDSPSLKMDQMAVSLVEGMMNESKDDEFSMETRCKLSFNEETEKSSSLEDKQVCENVRLVDLEDDADKENYISNEESDNSEQIEDLMHDDERMYNSDDVIFNEEVNKSDDGDNNSCDEKDNSNENDDDDGDGADEDDDADDELLNESEDLDDDSAVGTNTPSLTPREGAKCPSPTSSISNKSIESNHLDVDSIIKRAKERLNHSPGPSSNIQGLIGRFEEIRKRAGLQTLSFRQETNSVEFKQSVSFIQEELVTMEKESEELLNSPEMKAKFSTTLF</sequence>
<dbReference type="Pfam" id="PF14661">
    <property type="entry name" value="HAUS6_N"/>
    <property type="match status" value="1"/>
</dbReference>
<feature type="compositionally biased region" description="Acidic residues" evidence="2">
    <location>
        <begin position="680"/>
        <end position="711"/>
    </location>
</feature>
<protein>
    <submittedName>
        <fullName evidence="4">DgyrCDS8256</fullName>
    </submittedName>
</protein>
<evidence type="ECO:0000256" key="2">
    <source>
        <dbReference type="SAM" id="MobiDB-lite"/>
    </source>
</evidence>
<evidence type="ECO:0000313" key="4">
    <source>
        <dbReference type="EMBL" id="CAD5119662.1"/>
    </source>
</evidence>
<dbReference type="GO" id="GO:0008017">
    <property type="term" value="F:microtubule binding"/>
    <property type="evidence" value="ECO:0007669"/>
    <property type="project" value="TreeGrafter"/>
</dbReference>
<feature type="domain" description="HAUS augmin-like complex subunit 6 N-terminal" evidence="3">
    <location>
        <begin position="17"/>
        <end position="230"/>
    </location>
</feature>
<evidence type="ECO:0000259" key="3">
    <source>
        <dbReference type="Pfam" id="PF14661"/>
    </source>
</evidence>
<dbReference type="EMBL" id="CAJFCJ010000010">
    <property type="protein sequence ID" value="CAD5119662.1"/>
    <property type="molecule type" value="Genomic_DNA"/>
</dbReference>
<feature type="compositionally biased region" description="Basic and acidic residues" evidence="2">
    <location>
        <begin position="661"/>
        <end position="679"/>
    </location>
</feature>
<accession>A0A7I8VUL7</accession>
<dbReference type="InterPro" id="IPR028163">
    <property type="entry name" value="HAUS_6_N"/>
</dbReference>
<dbReference type="GO" id="GO:1990498">
    <property type="term" value="C:mitotic spindle microtubule"/>
    <property type="evidence" value="ECO:0007669"/>
    <property type="project" value="TreeGrafter"/>
</dbReference>
<name>A0A7I8VUL7_9ANNE</name>
<feature type="coiled-coil region" evidence="1">
    <location>
        <begin position="176"/>
        <end position="228"/>
    </location>
</feature>
<feature type="compositionally biased region" description="Polar residues" evidence="2">
    <location>
        <begin position="730"/>
        <end position="740"/>
    </location>
</feature>
<reference evidence="4 5" key="1">
    <citation type="submission" date="2020-08" db="EMBL/GenBank/DDBJ databases">
        <authorList>
            <person name="Hejnol A."/>
        </authorList>
    </citation>
    <scope>NUCLEOTIDE SEQUENCE [LARGE SCALE GENOMIC DNA]</scope>
</reference>
<feature type="region of interest" description="Disordered" evidence="2">
    <location>
        <begin position="661"/>
        <end position="741"/>
    </location>
</feature>
<dbReference type="PANTHER" id="PTHR16151">
    <property type="entry name" value="HAUS AUGMIN-LIKE COMPLEX SUBUNIT 6"/>
    <property type="match status" value="1"/>
</dbReference>
<dbReference type="PANTHER" id="PTHR16151:SF2">
    <property type="entry name" value="HAUS AUGMIN-LIKE COMPLEX SUBUNIT 6"/>
    <property type="match status" value="1"/>
</dbReference>
<keyword evidence="5" id="KW-1185">Reference proteome</keyword>
<organism evidence="4 5">
    <name type="scientific">Dimorphilus gyrociliatus</name>
    <dbReference type="NCBI Taxonomy" id="2664684"/>
    <lineage>
        <taxon>Eukaryota</taxon>
        <taxon>Metazoa</taxon>
        <taxon>Spiralia</taxon>
        <taxon>Lophotrochozoa</taxon>
        <taxon>Annelida</taxon>
        <taxon>Polychaeta</taxon>
        <taxon>Polychaeta incertae sedis</taxon>
        <taxon>Dinophilidae</taxon>
        <taxon>Dimorphilus</taxon>
    </lineage>
</organism>